<proteinExistence type="predicted"/>
<dbReference type="EMBL" id="VSRR010005289">
    <property type="protein sequence ID" value="MPC42052.1"/>
    <property type="molecule type" value="Genomic_DNA"/>
</dbReference>
<name>A0A5B7F6H8_PORTR</name>
<reference evidence="1 2" key="1">
    <citation type="submission" date="2019-05" db="EMBL/GenBank/DDBJ databases">
        <title>Another draft genome of Portunus trituberculatus and its Hox gene families provides insights of decapod evolution.</title>
        <authorList>
            <person name="Jeong J.-H."/>
            <person name="Song I."/>
            <person name="Kim S."/>
            <person name="Choi T."/>
            <person name="Kim D."/>
            <person name="Ryu S."/>
            <person name="Kim W."/>
        </authorList>
    </citation>
    <scope>NUCLEOTIDE SEQUENCE [LARGE SCALE GENOMIC DNA]</scope>
    <source>
        <tissue evidence="1">Muscle</tissue>
    </source>
</reference>
<protein>
    <submittedName>
        <fullName evidence="1">Uncharacterized protein</fullName>
    </submittedName>
</protein>
<dbReference type="Proteomes" id="UP000324222">
    <property type="component" value="Unassembled WGS sequence"/>
</dbReference>
<sequence length="63" mass="6995">MMEDHKSSKFLEVLNRKVFNSTHLCHLTAVPPILPPHSCHVSQNPGLPCVGLMASCSFLIFMC</sequence>
<gene>
    <name evidence="1" type="ORF">E2C01_035665</name>
</gene>
<evidence type="ECO:0000313" key="2">
    <source>
        <dbReference type="Proteomes" id="UP000324222"/>
    </source>
</evidence>
<accession>A0A5B7F6H8</accession>
<dbReference type="AlphaFoldDB" id="A0A5B7F6H8"/>
<keyword evidence="2" id="KW-1185">Reference proteome</keyword>
<comment type="caution">
    <text evidence="1">The sequence shown here is derived from an EMBL/GenBank/DDBJ whole genome shotgun (WGS) entry which is preliminary data.</text>
</comment>
<evidence type="ECO:0000313" key="1">
    <source>
        <dbReference type="EMBL" id="MPC42052.1"/>
    </source>
</evidence>
<organism evidence="1 2">
    <name type="scientific">Portunus trituberculatus</name>
    <name type="common">Swimming crab</name>
    <name type="synonym">Neptunus trituberculatus</name>
    <dbReference type="NCBI Taxonomy" id="210409"/>
    <lineage>
        <taxon>Eukaryota</taxon>
        <taxon>Metazoa</taxon>
        <taxon>Ecdysozoa</taxon>
        <taxon>Arthropoda</taxon>
        <taxon>Crustacea</taxon>
        <taxon>Multicrustacea</taxon>
        <taxon>Malacostraca</taxon>
        <taxon>Eumalacostraca</taxon>
        <taxon>Eucarida</taxon>
        <taxon>Decapoda</taxon>
        <taxon>Pleocyemata</taxon>
        <taxon>Brachyura</taxon>
        <taxon>Eubrachyura</taxon>
        <taxon>Portunoidea</taxon>
        <taxon>Portunidae</taxon>
        <taxon>Portuninae</taxon>
        <taxon>Portunus</taxon>
    </lineage>
</organism>